<organism evidence="5 6">
    <name type="scientific">Acropora cervicornis</name>
    <name type="common">Staghorn coral</name>
    <dbReference type="NCBI Taxonomy" id="6130"/>
    <lineage>
        <taxon>Eukaryota</taxon>
        <taxon>Metazoa</taxon>
        <taxon>Cnidaria</taxon>
        <taxon>Anthozoa</taxon>
        <taxon>Hexacorallia</taxon>
        <taxon>Scleractinia</taxon>
        <taxon>Astrocoeniina</taxon>
        <taxon>Acroporidae</taxon>
        <taxon>Acropora</taxon>
    </lineage>
</organism>
<feature type="compositionally biased region" description="Polar residues" evidence="4">
    <location>
        <begin position="443"/>
        <end position="462"/>
    </location>
</feature>
<feature type="repeat" description="ANK" evidence="3">
    <location>
        <begin position="322"/>
        <end position="354"/>
    </location>
</feature>
<dbReference type="SMART" id="SM00248">
    <property type="entry name" value="ANK"/>
    <property type="match status" value="7"/>
</dbReference>
<feature type="repeat" description="ANK" evidence="3">
    <location>
        <begin position="215"/>
        <end position="247"/>
    </location>
</feature>
<dbReference type="Pfam" id="PF12796">
    <property type="entry name" value="Ank_2"/>
    <property type="match status" value="2"/>
</dbReference>
<feature type="repeat" description="ANK" evidence="3">
    <location>
        <begin position="182"/>
        <end position="214"/>
    </location>
</feature>
<feature type="region of interest" description="Disordered" evidence="4">
    <location>
        <begin position="890"/>
        <end position="914"/>
    </location>
</feature>
<feature type="compositionally biased region" description="Polar residues" evidence="4">
    <location>
        <begin position="510"/>
        <end position="522"/>
    </location>
</feature>
<comment type="caution">
    <text evidence="5">The sequence shown here is derived from an EMBL/GenBank/DDBJ whole genome shotgun (WGS) entry which is preliminary data.</text>
</comment>
<evidence type="ECO:0000256" key="4">
    <source>
        <dbReference type="SAM" id="MobiDB-lite"/>
    </source>
</evidence>
<evidence type="ECO:0000256" key="3">
    <source>
        <dbReference type="PROSITE-ProRule" id="PRU00023"/>
    </source>
</evidence>
<feature type="region of interest" description="Disordered" evidence="4">
    <location>
        <begin position="488"/>
        <end position="539"/>
    </location>
</feature>
<feature type="region of interest" description="Disordered" evidence="4">
    <location>
        <begin position="657"/>
        <end position="747"/>
    </location>
</feature>
<dbReference type="InterPro" id="IPR036770">
    <property type="entry name" value="Ankyrin_rpt-contain_sf"/>
</dbReference>
<dbReference type="Gene3D" id="1.25.40.20">
    <property type="entry name" value="Ankyrin repeat-containing domain"/>
    <property type="match status" value="2"/>
</dbReference>
<evidence type="ECO:0000256" key="2">
    <source>
        <dbReference type="ARBA" id="ARBA00023043"/>
    </source>
</evidence>
<evidence type="ECO:0000313" key="6">
    <source>
        <dbReference type="Proteomes" id="UP001249851"/>
    </source>
</evidence>
<feature type="compositionally biased region" description="Basic and acidic residues" evidence="4">
    <location>
        <begin position="675"/>
        <end position="700"/>
    </location>
</feature>
<sequence length="914" mass="100386">MVVKKRDFQKISVLIQEFLSKLACEESTAELRDSLHLALFYLQRYYKLLRCRSLSDGISPRLNSGSFSGSLISNGAKSPLSPACGTHDQFEWKWYNLESPRLSTSVGTNQFSSLPVVFKAAKSGNSELLKETLLEDSENINQVDGLGRNAVMYCVRGHSPEHDECLEMLIKANADLNHQATDNTTALHVAAYYNNISALALLLRNKASVNIQDNQGRTPMHLAAANQTVDGLKLLLQFGGNISTVDKEGLTPTMWACHFDQLHNFQMLQQALSRIDPQEDAIFTDTDCNGQSIIHWAVKGAGTLECLEALLSPQSVVLRDNDGKTVLHTAAERGNSAACEMILEVRGNMEGLEDADKMKRTPAHVAAICGQGEVVDLFLQQGADLLMRDSFGASAVDCIHNKQLHYCQMVLRAHAYVEEETVKHSASSNLERQEPDSLPPLSGPQSASGPVQTAKDQSSVTDTPDEQVMQPLQNIDVSDLQGFEVYGGSVDMENEQNRNSKKSDKRKCRQSTLMRQSGFVNDNDSRKQEESSSFDLHTEDGDVDVVSNLGVKDDEKEQIIDVGEGYIEIDCKDHFGYSSAGLQKGCGHASSDHSEPENADNCSVSVELSAASLGSDFEGEFDNKEFDGQSADPKRQNLREEAFDSQLESYKSEQYEHVPFSQQTSYSPNQSQNSEQRHPPLTEKGPVYEEDHHLEHEPKKITVASKKKKDKAKKMKHKEPNLTQLISPLPPPRGMGPLQGWGPSGVNKLGGLDPHVIKPVPWEHSNLGPLRQGLPQPAPPTSPKIGQSGYLSPVDGESACERPRTPEPPRASHDVGGDQSLHSPPFQSFKRIPMEGVHDKGMGYGSLGPPHGPLAHANGQALLKSMDVMVRGTKMESWVGKNMGRVIPHCPSGPRPTGTQSFSFHGPVRHPPQH</sequence>
<dbReference type="AlphaFoldDB" id="A0AAD9VI44"/>
<protein>
    <submittedName>
        <fullName evidence="5">Ankyrin repeat domain-containing protein 55</fullName>
    </submittedName>
</protein>
<dbReference type="PANTHER" id="PTHR24198">
    <property type="entry name" value="ANKYRIN REPEAT AND PROTEIN KINASE DOMAIN-CONTAINING PROTEIN"/>
    <property type="match status" value="1"/>
</dbReference>
<keyword evidence="2 3" id="KW-0040">ANK repeat</keyword>
<feature type="repeat" description="ANK" evidence="3">
    <location>
        <begin position="358"/>
        <end position="390"/>
    </location>
</feature>
<evidence type="ECO:0000313" key="5">
    <source>
        <dbReference type="EMBL" id="KAK2574547.1"/>
    </source>
</evidence>
<dbReference type="PANTHER" id="PTHR24198:SF165">
    <property type="entry name" value="ANKYRIN REPEAT-CONTAINING PROTEIN-RELATED"/>
    <property type="match status" value="1"/>
</dbReference>
<reference evidence="5" key="2">
    <citation type="journal article" date="2023" name="Science">
        <title>Genomic signatures of disease resistance in endangered staghorn corals.</title>
        <authorList>
            <person name="Vollmer S.V."/>
            <person name="Selwyn J.D."/>
            <person name="Despard B.A."/>
            <person name="Roesel C.L."/>
        </authorList>
    </citation>
    <scope>NUCLEOTIDE SEQUENCE</scope>
    <source>
        <strain evidence="5">K2</strain>
    </source>
</reference>
<dbReference type="SUPFAM" id="SSF48403">
    <property type="entry name" value="Ankyrin repeat"/>
    <property type="match status" value="1"/>
</dbReference>
<feature type="region of interest" description="Disordered" evidence="4">
    <location>
        <begin position="583"/>
        <end position="603"/>
    </location>
</feature>
<keyword evidence="1" id="KW-0677">Repeat</keyword>
<feature type="region of interest" description="Disordered" evidence="4">
    <location>
        <begin position="763"/>
        <end position="827"/>
    </location>
</feature>
<dbReference type="InterPro" id="IPR002110">
    <property type="entry name" value="Ankyrin_rpt"/>
</dbReference>
<reference evidence="5" key="1">
    <citation type="journal article" date="2023" name="G3 (Bethesda)">
        <title>Whole genome assembly and annotation of the endangered Caribbean coral Acropora cervicornis.</title>
        <authorList>
            <person name="Selwyn J.D."/>
            <person name="Vollmer S.V."/>
        </authorList>
    </citation>
    <scope>NUCLEOTIDE SEQUENCE</scope>
    <source>
        <strain evidence="5">K2</strain>
    </source>
</reference>
<evidence type="ECO:0000256" key="1">
    <source>
        <dbReference type="ARBA" id="ARBA00022737"/>
    </source>
</evidence>
<feature type="region of interest" description="Disordered" evidence="4">
    <location>
        <begin position="424"/>
        <end position="464"/>
    </location>
</feature>
<dbReference type="EMBL" id="JARQWQ010000001">
    <property type="protein sequence ID" value="KAK2574547.1"/>
    <property type="molecule type" value="Genomic_DNA"/>
</dbReference>
<feature type="compositionally biased region" description="Basic and acidic residues" evidence="4">
    <location>
        <begin position="799"/>
        <end position="816"/>
    </location>
</feature>
<accession>A0AAD9VI44</accession>
<dbReference type="Proteomes" id="UP001249851">
    <property type="component" value="Unassembled WGS sequence"/>
</dbReference>
<dbReference type="PROSITE" id="PS50088">
    <property type="entry name" value="ANK_REPEAT"/>
    <property type="match status" value="4"/>
</dbReference>
<dbReference type="PROSITE" id="PS50297">
    <property type="entry name" value="ANK_REP_REGION"/>
    <property type="match status" value="3"/>
</dbReference>
<proteinExistence type="predicted"/>
<feature type="compositionally biased region" description="Polar residues" evidence="4">
    <location>
        <begin position="660"/>
        <end position="674"/>
    </location>
</feature>
<feature type="compositionally biased region" description="Basic and acidic residues" evidence="4">
    <location>
        <begin position="621"/>
        <end position="636"/>
    </location>
</feature>
<feature type="compositionally biased region" description="Basic residues" evidence="4">
    <location>
        <begin position="705"/>
        <end position="717"/>
    </location>
</feature>
<feature type="compositionally biased region" description="Basic and acidic residues" evidence="4">
    <location>
        <begin position="523"/>
        <end position="539"/>
    </location>
</feature>
<feature type="region of interest" description="Disordered" evidence="4">
    <location>
        <begin position="617"/>
        <end position="636"/>
    </location>
</feature>
<gene>
    <name evidence="5" type="ORF">P5673_000729</name>
</gene>
<name>A0AAD9VI44_ACRCE</name>
<keyword evidence="6" id="KW-1185">Reference proteome</keyword>